<dbReference type="AlphaFoldDB" id="A0A5B8KVZ4"/>
<gene>
    <name evidence="2" type="ORF">FQ775_05530</name>
</gene>
<feature type="transmembrane region" description="Helical" evidence="1">
    <location>
        <begin position="12"/>
        <end position="36"/>
    </location>
</feature>
<dbReference type="InterPro" id="IPR018037">
    <property type="entry name" value="FixH_proteobacterial"/>
</dbReference>
<dbReference type="KEGG" id="niy:FQ775_05530"/>
<evidence type="ECO:0000313" key="3">
    <source>
        <dbReference type="Proteomes" id="UP000321389"/>
    </source>
</evidence>
<proteinExistence type="predicted"/>
<protein>
    <submittedName>
        <fullName evidence="2">Cytochrome oxidase</fullName>
    </submittedName>
</protein>
<keyword evidence="3" id="KW-1185">Reference proteome</keyword>
<dbReference type="PIRSF" id="PIRSF011386">
    <property type="entry name" value="FixH"/>
    <property type="match status" value="1"/>
</dbReference>
<reference evidence="2" key="1">
    <citation type="submission" date="2020-04" db="EMBL/GenBank/DDBJ databases">
        <title>Nitratireductor sp. nov. isolated from mangrove soil.</title>
        <authorList>
            <person name="Ye Y."/>
        </authorList>
    </citation>
    <scope>NUCLEOTIDE SEQUENCE</scope>
    <source>
        <strain evidence="2">SY7</strain>
    </source>
</reference>
<keyword evidence="1" id="KW-0472">Membrane</keyword>
<dbReference type="RefSeq" id="WP_146298530.1">
    <property type="nucleotide sequence ID" value="NZ_CP042301.2"/>
</dbReference>
<dbReference type="Pfam" id="PF05751">
    <property type="entry name" value="FixH"/>
    <property type="match status" value="1"/>
</dbReference>
<keyword evidence="1" id="KW-0812">Transmembrane</keyword>
<sequence length="159" mass="17112">MNKEFTGRHMLFIMLAFFGIIIAVNMTMATFAAGSWSGFVVRNSYIASQEFNEKAQAARRQAALGWRPQLTLGEGRLTFSLAGAEGEAITLHGAKASLYRPVSAADDITLELAPAGAGSTEATVDLEDGVWIVEVSAITQAGQTFRHTSRIFVRSGALR</sequence>
<dbReference type="EMBL" id="CP042301">
    <property type="protein sequence ID" value="QDY99876.1"/>
    <property type="molecule type" value="Genomic_DNA"/>
</dbReference>
<evidence type="ECO:0000313" key="2">
    <source>
        <dbReference type="EMBL" id="QDY99876.1"/>
    </source>
</evidence>
<name>A0A5B8KVZ4_9HYPH</name>
<dbReference type="OrthoDB" id="1495896at2"/>
<evidence type="ECO:0000256" key="1">
    <source>
        <dbReference type="SAM" id="Phobius"/>
    </source>
</evidence>
<dbReference type="Proteomes" id="UP000321389">
    <property type="component" value="Chromosome"/>
</dbReference>
<dbReference type="InterPro" id="IPR008620">
    <property type="entry name" value="FixH"/>
</dbReference>
<organism evidence="2 3">
    <name type="scientific">Nitratireductor mangrovi</name>
    <dbReference type="NCBI Taxonomy" id="2599600"/>
    <lineage>
        <taxon>Bacteria</taxon>
        <taxon>Pseudomonadati</taxon>
        <taxon>Pseudomonadota</taxon>
        <taxon>Alphaproteobacteria</taxon>
        <taxon>Hyphomicrobiales</taxon>
        <taxon>Phyllobacteriaceae</taxon>
        <taxon>Nitratireductor</taxon>
    </lineage>
</organism>
<accession>A0A5B8KVZ4</accession>
<keyword evidence="1" id="KW-1133">Transmembrane helix</keyword>